<evidence type="ECO:0000313" key="2">
    <source>
        <dbReference type="Proteomes" id="UP001162501"/>
    </source>
</evidence>
<reference evidence="1" key="2">
    <citation type="submission" date="2025-03" db="EMBL/GenBank/DDBJ databases">
        <authorList>
            <consortium name="ELIXIR-Norway"/>
            <consortium name="Elixir Norway"/>
        </authorList>
    </citation>
    <scope>NUCLEOTIDE SEQUENCE</scope>
</reference>
<organism evidence="1 2">
    <name type="scientific">Rangifer tarandus platyrhynchus</name>
    <name type="common">Svalbard reindeer</name>
    <dbReference type="NCBI Taxonomy" id="3082113"/>
    <lineage>
        <taxon>Eukaryota</taxon>
        <taxon>Metazoa</taxon>
        <taxon>Chordata</taxon>
        <taxon>Craniata</taxon>
        <taxon>Vertebrata</taxon>
        <taxon>Euteleostomi</taxon>
        <taxon>Mammalia</taxon>
        <taxon>Eutheria</taxon>
        <taxon>Laurasiatheria</taxon>
        <taxon>Artiodactyla</taxon>
        <taxon>Ruminantia</taxon>
        <taxon>Pecora</taxon>
        <taxon>Cervidae</taxon>
        <taxon>Odocoileinae</taxon>
        <taxon>Rangifer</taxon>
    </lineage>
</organism>
<dbReference type="EMBL" id="OX596102">
    <property type="protein sequence ID" value="CAM9811030.1"/>
    <property type="molecule type" value="Genomic_DNA"/>
</dbReference>
<reference evidence="1" key="1">
    <citation type="submission" date="2023-05" db="EMBL/GenBank/DDBJ databases">
        <authorList>
            <consortium name="ELIXIR-Norway"/>
        </authorList>
    </citation>
    <scope>NUCLEOTIDE SEQUENCE</scope>
</reference>
<gene>
    <name evidence="1" type="ORF">MRATA1EN22A_LOCUS7786</name>
</gene>
<protein>
    <submittedName>
        <fullName evidence="1">Uncharacterized protein</fullName>
    </submittedName>
</protein>
<evidence type="ECO:0000313" key="1">
    <source>
        <dbReference type="EMBL" id="CAM9811030.1"/>
    </source>
</evidence>
<dbReference type="Proteomes" id="UP001162501">
    <property type="component" value="Chromosome 18"/>
</dbReference>
<proteinExistence type="predicted"/>
<accession>A0AC59YLP1</accession>
<name>A0AC59YLP1_RANTA</name>
<sequence length="281" mass="29172">MGVTKVGLEGWATLLGPESCPSPLRPGAPFGEDGGPVGGSISAGDPPFTQPSLEVVPCLTAGSAGPQEQAALTTALVPSLGIKLLSSRSYLQRHHLLPPPPPPPRPQPPSPSSGWGFAAAAQAPPVLRPHPLPPTLPPAPRDARRGRAGRRAREGAAGGSARARRELGAPLPPTPTRAHARRASTKQPGGVFHAQPLKRPSRRAAAAAANVCAQKQAALPDLESRPPRRLRRGVPLTELLRSFPAAPAPKMTPVLHSLAGAHGPPRKEGCRYVWSGLQACL</sequence>